<comment type="caution">
    <text evidence="1">The sequence shown here is derived from an EMBL/GenBank/DDBJ whole genome shotgun (WGS) entry which is preliminary data.</text>
</comment>
<keyword evidence="2" id="KW-1185">Reference proteome</keyword>
<dbReference type="Proteomes" id="UP001209878">
    <property type="component" value="Unassembled WGS sequence"/>
</dbReference>
<reference evidence="1" key="1">
    <citation type="journal article" date="2023" name="Mol. Biol. Evol.">
        <title>Third-Generation Sequencing Reveals the Adaptive Role of the Epigenome in Three Deep-Sea Polychaetes.</title>
        <authorList>
            <person name="Perez M."/>
            <person name="Aroh O."/>
            <person name="Sun Y."/>
            <person name="Lan Y."/>
            <person name="Juniper S.K."/>
            <person name="Young C.R."/>
            <person name="Angers B."/>
            <person name="Qian P.Y."/>
        </authorList>
    </citation>
    <scope>NUCLEOTIDE SEQUENCE</scope>
    <source>
        <strain evidence="1">R07B-5</strain>
    </source>
</reference>
<organism evidence="1 2">
    <name type="scientific">Ridgeia piscesae</name>
    <name type="common">Tubeworm</name>
    <dbReference type="NCBI Taxonomy" id="27915"/>
    <lineage>
        <taxon>Eukaryota</taxon>
        <taxon>Metazoa</taxon>
        <taxon>Spiralia</taxon>
        <taxon>Lophotrochozoa</taxon>
        <taxon>Annelida</taxon>
        <taxon>Polychaeta</taxon>
        <taxon>Sedentaria</taxon>
        <taxon>Canalipalpata</taxon>
        <taxon>Sabellida</taxon>
        <taxon>Siboglinidae</taxon>
        <taxon>Ridgeia</taxon>
    </lineage>
</organism>
<evidence type="ECO:0000313" key="2">
    <source>
        <dbReference type="Proteomes" id="UP001209878"/>
    </source>
</evidence>
<sequence>MITEIMNINRLLWWLSWHYGIYLCLAILTNNEECHFSRSSLGQTYTCVMIMCIQTTCQI</sequence>
<accession>A0AAD9N8L3</accession>
<protein>
    <submittedName>
        <fullName evidence="1">Uncharacterized protein</fullName>
    </submittedName>
</protein>
<gene>
    <name evidence="1" type="ORF">NP493_1610g01016</name>
</gene>
<dbReference type="AlphaFoldDB" id="A0AAD9N8L3"/>
<proteinExistence type="predicted"/>
<dbReference type="EMBL" id="JAODUO010001620">
    <property type="protein sequence ID" value="KAK2160870.1"/>
    <property type="molecule type" value="Genomic_DNA"/>
</dbReference>
<name>A0AAD9N8L3_RIDPI</name>
<evidence type="ECO:0000313" key="1">
    <source>
        <dbReference type="EMBL" id="KAK2160870.1"/>
    </source>
</evidence>